<dbReference type="InterPro" id="IPR009094">
    <property type="entry name" value="DiS-bond_isomerase_DsbC/G_N_sf"/>
</dbReference>
<dbReference type="GO" id="GO:0042597">
    <property type="term" value="C:periplasmic space"/>
    <property type="evidence" value="ECO:0007669"/>
    <property type="project" value="UniProtKB-SubCell"/>
</dbReference>
<proteinExistence type="inferred from homology"/>
<dbReference type="Gene3D" id="3.10.450.70">
    <property type="entry name" value="Disulphide bond isomerase, DsbC/G, N-terminal"/>
    <property type="match status" value="1"/>
</dbReference>
<dbReference type="RefSeq" id="WP_151122089.1">
    <property type="nucleotide sequence ID" value="NZ_CP088081.1"/>
</dbReference>
<feature type="chain" id="PRO_5025078493" description="Thiol:disulfide interchange protein" evidence="7">
    <location>
        <begin position="32"/>
        <end position="250"/>
    </location>
</feature>
<comment type="subcellular location">
    <subcellularLocation>
        <location evidence="1 7">Periplasm</location>
    </subcellularLocation>
</comment>
<gene>
    <name evidence="10" type="ORF">F7Q92_01030</name>
</gene>
<evidence type="ECO:0000259" key="9">
    <source>
        <dbReference type="Pfam" id="PF13098"/>
    </source>
</evidence>
<feature type="domain" description="Disulphide bond isomerase DsbC/G N-terminal" evidence="8">
    <location>
        <begin position="28"/>
        <end position="95"/>
    </location>
</feature>
<reference evidence="10 11" key="1">
    <citation type="submission" date="2019-09" db="EMBL/GenBank/DDBJ databases">
        <title>Draft genome sequences of 48 bacterial type strains from the CCUG.</title>
        <authorList>
            <person name="Tunovic T."/>
            <person name="Pineiro-Iglesias B."/>
            <person name="Unosson C."/>
            <person name="Inganas E."/>
            <person name="Ohlen M."/>
            <person name="Cardew S."/>
            <person name="Jensie-Markopoulos S."/>
            <person name="Salva-Serra F."/>
            <person name="Jaen-Luchoro D."/>
            <person name="Karlsson R."/>
            <person name="Svensson-Stadler L."/>
            <person name="Chun J."/>
            <person name="Moore E."/>
        </authorList>
    </citation>
    <scope>NUCLEOTIDE SEQUENCE [LARGE SCALE GENOMIC DNA]</scope>
    <source>
        <strain evidence="10 11">CCUG 30977</strain>
    </source>
</reference>
<evidence type="ECO:0000256" key="3">
    <source>
        <dbReference type="ARBA" id="ARBA00022729"/>
    </source>
</evidence>
<dbReference type="InterPro" id="IPR051470">
    <property type="entry name" value="Thiol:disulfide_interchange"/>
</dbReference>
<keyword evidence="5" id="KW-1015">Disulfide bond</keyword>
<dbReference type="Gene3D" id="3.40.30.10">
    <property type="entry name" value="Glutaredoxin"/>
    <property type="match status" value="1"/>
</dbReference>
<comment type="function">
    <text evidence="7">Required for disulfide bond formation in some periplasmic proteins. Acts by transferring its disulfide bond to other proteins and is reduced in the process.</text>
</comment>
<evidence type="ECO:0000256" key="6">
    <source>
        <dbReference type="ARBA" id="ARBA00023284"/>
    </source>
</evidence>
<keyword evidence="3 7" id="KW-0732">Signal</keyword>
<dbReference type="InterPro" id="IPR033954">
    <property type="entry name" value="DiS-bond_Isoase_DsbC/G"/>
</dbReference>
<dbReference type="OrthoDB" id="12976at2"/>
<protein>
    <recommendedName>
        <fullName evidence="7">Thiol:disulfide interchange protein</fullName>
    </recommendedName>
</protein>
<comment type="similarity">
    <text evidence="2 7">Belongs to the thioredoxin family. DsbC subfamily.</text>
</comment>
<evidence type="ECO:0000256" key="5">
    <source>
        <dbReference type="ARBA" id="ARBA00023157"/>
    </source>
</evidence>
<sequence>MKSLSSTTGRRLQLGAVVLALSGAALSSALADEAAIRKNLADRMPGLPKIDEVSKTPIPGLYEVRIGTDILYTDEAANHIIEGSLYDTRTHTDLTKARVDKLTAIDFAQLPLKDAIVWKQGNGSRKLAVFADPNCGYCKRLEKDLVNVKDVTIYTFVIPILGADSAVKARDIWCAKDNGKVWRTWMTAGTVPPKSMDPKCDTSALDRNLAMSRKYKVNGTPALVFENGTRVPGAIGGEQIEKQLTNAQKS</sequence>
<comment type="caution">
    <text evidence="10">The sequence shown here is derived from an EMBL/GenBank/DDBJ whole genome shotgun (WGS) entry which is preliminary data.</text>
</comment>
<dbReference type="PANTHER" id="PTHR35272:SF3">
    <property type="entry name" value="THIOL:DISULFIDE INTERCHANGE PROTEIN DSBC"/>
    <property type="match status" value="1"/>
</dbReference>
<dbReference type="Proteomes" id="UP000430120">
    <property type="component" value="Unassembled WGS sequence"/>
</dbReference>
<feature type="domain" description="Thioredoxin-like fold" evidence="9">
    <location>
        <begin position="120"/>
        <end position="244"/>
    </location>
</feature>
<dbReference type="AlphaFoldDB" id="A0A643FH23"/>
<dbReference type="SUPFAM" id="SSF52833">
    <property type="entry name" value="Thioredoxin-like"/>
    <property type="match status" value="1"/>
</dbReference>
<keyword evidence="11" id="KW-1185">Reference proteome</keyword>
<accession>A0A643FH23</accession>
<evidence type="ECO:0000259" key="8">
    <source>
        <dbReference type="Pfam" id="PF10411"/>
    </source>
</evidence>
<dbReference type="SUPFAM" id="SSF54423">
    <property type="entry name" value="DsbC/DsbG N-terminal domain-like"/>
    <property type="match status" value="1"/>
</dbReference>
<dbReference type="Pfam" id="PF10411">
    <property type="entry name" value="DsbC_N"/>
    <property type="match status" value="1"/>
</dbReference>
<dbReference type="CDD" id="cd03020">
    <property type="entry name" value="DsbA_DsbC_DsbG"/>
    <property type="match status" value="1"/>
</dbReference>
<evidence type="ECO:0000256" key="7">
    <source>
        <dbReference type="RuleBase" id="RU364038"/>
    </source>
</evidence>
<evidence type="ECO:0000256" key="1">
    <source>
        <dbReference type="ARBA" id="ARBA00004418"/>
    </source>
</evidence>
<dbReference type="InterPro" id="IPR018950">
    <property type="entry name" value="DiS-bond_isomerase_DsbC/G_N"/>
</dbReference>
<dbReference type="EMBL" id="VZPB01000002">
    <property type="protein sequence ID" value="KAB0585103.1"/>
    <property type="molecule type" value="Genomic_DNA"/>
</dbReference>
<evidence type="ECO:0000313" key="11">
    <source>
        <dbReference type="Proteomes" id="UP000430120"/>
    </source>
</evidence>
<feature type="signal peptide" evidence="7">
    <location>
        <begin position="1"/>
        <end position="31"/>
    </location>
</feature>
<dbReference type="Pfam" id="PF13098">
    <property type="entry name" value="Thioredoxin_2"/>
    <property type="match status" value="1"/>
</dbReference>
<dbReference type="PANTHER" id="PTHR35272">
    <property type="entry name" value="THIOL:DISULFIDE INTERCHANGE PROTEIN DSBC-RELATED"/>
    <property type="match status" value="1"/>
</dbReference>
<name>A0A643FH23_IDEDE</name>
<keyword evidence="6 7" id="KW-0676">Redox-active center</keyword>
<evidence type="ECO:0000256" key="4">
    <source>
        <dbReference type="ARBA" id="ARBA00022764"/>
    </source>
</evidence>
<dbReference type="InterPro" id="IPR012336">
    <property type="entry name" value="Thioredoxin-like_fold"/>
</dbReference>
<evidence type="ECO:0000313" key="10">
    <source>
        <dbReference type="EMBL" id="KAB0585103.1"/>
    </source>
</evidence>
<evidence type="ECO:0000256" key="2">
    <source>
        <dbReference type="ARBA" id="ARBA00009813"/>
    </source>
</evidence>
<keyword evidence="4 7" id="KW-0574">Periplasm</keyword>
<organism evidence="10 11">
    <name type="scientific">Ideonella dechloratans</name>
    <dbReference type="NCBI Taxonomy" id="36863"/>
    <lineage>
        <taxon>Bacteria</taxon>
        <taxon>Pseudomonadati</taxon>
        <taxon>Pseudomonadota</taxon>
        <taxon>Betaproteobacteria</taxon>
        <taxon>Burkholderiales</taxon>
        <taxon>Sphaerotilaceae</taxon>
        <taxon>Ideonella</taxon>
    </lineage>
</organism>
<dbReference type="InterPro" id="IPR036249">
    <property type="entry name" value="Thioredoxin-like_sf"/>
</dbReference>